<organism evidence="12 13">
    <name type="scientific">Artemisia annua</name>
    <name type="common">Sweet wormwood</name>
    <dbReference type="NCBI Taxonomy" id="35608"/>
    <lineage>
        <taxon>Eukaryota</taxon>
        <taxon>Viridiplantae</taxon>
        <taxon>Streptophyta</taxon>
        <taxon>Embryophyta</taxon>
        <taxon>Tracheophyta</taxon>
        <taxon>Spermatophyta</taxon>
        <taxon>Magnoliopsida</taxon>
        <taxon>eudicotyledons</taxon>
        <taxon>Gunneridae</taxon>
        <taxon>Pentapetalae</taxon>
        <taxon>asterids</taxon>
        <taxon>campanulids</taxon>
        <taxon>Asterales</taxon>
        <taxon>Asteraceae</taxon>
        <taxon>Asteroideae</taxon>
        <taxon>Anthemideae</taxon>
        <taxon>Artemisiinae</taxon>
        <taxon>Artemisia</taxon>
    </lineage>
</organism>
<dbReference type="Proteomes" id="UP000245207">
    <property type="component" value="Unassembled WGS sequence"/>
</dbReference>
<dbReference type="AlphaFoldDB" id="A0A2U1KVM7"/>
<comment type="caution">
    <text evidence="12">The sequence shown here is derived from an EMBL/GenBank/DDBJ whole genome shotgun (WGS) entry which is preliminary data.</text>
</comment>
<proteinExistence type="inferred from homology"/>
<dbReference type="InterPro" id="IPR031127">
    <property type="entry name" value="E3_UB_ligase_RBR"/>
</dbReference>
<keyword evidence="7" id="KW-0833">Ubl conjugation pathway</keyword>
<keyword evidence="8" id="KW-0862">Zinc</keyword>
<evidence type="ECO:0000256" key="4">
    <source>
        <dbReference type="ARBA" id="ARBA00022723"/>
    </source>
</evidence>
<evidence type="ECO:0000259" key="11">
    <source>
        <dbReference type="PROSITE" id="PS51873"/>
    </source>
</evidence>
<name>A0A2U1KVM7_ARTAN</name>
<dbReference type="InterPro" id="IPR013083">
    <property type="entry name" value="Znf_RING/FYVE/PHD"/>
</dbReference>
<evidence type="ECO:0000256" key="3">
    <source>
        <dbReference type="ARBA" id="ARBA00022679"/>
    </source>
</evidence>
<dbReference type="FunFam" id="3.30.40.10:FF:000230">
    <property type="entry name" value="RBR-type E3 ubiquitin transferase"/>
    <property type="match status" value="1"/>
</dbReference>
<dbReference type="GO" id="GO:0004842">
    <property type="term" value="F:ubiquitin-protein transferase activity"/>
    <property type="evidence" value="ECO:0007669"/>
    <property type="project" value="InterPro"/>
</dbReference>
<dbReference type="PANTHER" id="PTHR11685">
    <property type="entry name" value="RBR FAMILY RING FINGER AND IBR DOMAIN-CONTAINING"/>
    <property type="match status" value="1"/>
</dbReference>
<evidence type="ECO:0000256" key="8">
    <source>
        <dbReference type="ARBA" id="ARBA00022833"/>
    </source>
</evidence>
<evidence type="ECO:0000256" key="2">
    <source>
        <dbReference type="ARBA" id="ARBA00005884"/>
    </source>
</evidence>
<keyword evidence="3" id="KW-0808">Transferase</keyword>
<dbReference type="GO" id="GO:0016567">
    <property type="term" value="P:protein ubiquitination"/>
    <property type="evidence" value="ECO:0007669"/>
    <property type="project" value="InterPro"/>
</dbReference>
<dbReference type="SUPFAM" id="SSF57850">
    <property type="entry name" value="RING/U-box"/>
    <property type="match status" value="1"/>
</dbReference>
<reference evidence="12 13" key="1">
    <citation type="journal article" date="2018" name="Mol. Plant">
        <title>The genome of Artemisia annua provides insight into the evolution of Asteraceae family and artemisinin biosynthesis.</title>
        <authorList>
            <person name="Shen Q."/>
            <person name="Zhang L."/>
            <person name="Liao Z."/>
            <person name="Wang S."/>
            <person name="Yan T."/>
            <person name="Shi P."/>
            <person name="Liu M."/>
            <person name="Fu X."/>
            <person name="Pan Q."/>
            <person name="Wang Y."/>
            <person name="Lv Z."/>
            <person name="Lu X."/>
            <person name="Zhang F."/>
            <person name="Jiang W."/>
            <person name="Ma Y."/>
            <person name="Chen M."/>
            <person name="Hao X."/>
            <person name="Li L."/>
            <person name="Tang Y."/>
            <person name="Lv G."/>
            <person name="Zhou Y."/>
            <person name="Sun X."/>
            <person name="Brodelius P.E."/>
            <person name="Rose J.K.C."/>
            <person name="Tang K."/>
        </authorList>
    </citation>
    <scope>NUCLEOTIDE SEQUENCE [LARGE SCALE GENOMIC DNA]</scope>
    <source>
        <strain evidence="13">cv. Huhao1</strain>
        <tissue evidence="12">Leaf</tissue>
    </source>
</reference>
<keyword evidence="6 9" id="KW-0863">Zinc-finger</keyword>
<evidence type="ECO:0000256" key="7">
    <source>
        <dbReference type="ARBA" id="ARBA00022786"/>
    </source>
</evidence>
<dbReference type="GO" id="GO:0008270">
    <property type="term" value="F:zinc ion binding"/>
    <property type="evidence" value="ECO:0007669"/>
    <property type="project" value="UniProtKB-KW"/>
</dbReference>
<evidence type="ECO:0000256" key="6">
    <source>
        <dbReference type="ARBA" id="ARBA00022771"/>
    </source>
</evidence>
<evidence type="ECO:0000313" key="13">
    <source>
        <dbReference type="Proteomes" id="UP000245207"/>
    </source>
</evidence>
<keyword evidence="5" id="KW-0677">Repeat</keyword>
<accession>A0A2U1KVM7</accession>
<dbReference type="STRING" id="35608.A0A2U1KVM7"/>
<keyword evidence="13" id="KW-1185">Reference proteome</keyword>
<dbReference type="Gene3D" id="3.30.40.10">
    <property type="entry name" value="Zinc/RING finger domain, C3HC4 (zinc finger)"/>
    <property type="match status" value="1"/>
</dbReference>
<dbReference type="InterPro" id="IPR044066">
    <property type="entry name" value="TRIAD_supradom"/>
</dbReference>
<dbReference type="PROSITE" id="PS00518">
    <property type="entry name" value="ZF_RING_1"/>
    <property type="match status" value="1"/>
</dbReference>
<dbReference type="OrthoDB" id="10009520at2759"/>
<feature type="domain" description="RING-type" evidence="10">
    <location>
        <begin position="22"/>
        <end position="69"/>
    </location>
</feature>
<dbReference type="InterPro" id="IPR001841">
    <property type="entry name" value="Znf_RING"/>
</dbReference>
<evidence type="ECO:0000259" key="10">
    <source>
        <dbReference type="PROSITE" id="PS50089"/>
    </source>
</evidence>
<dbReference type="PROSITE" id="PS50089">
    <property type="entry name" value="ZF_RING_2"/>
    <property type="match status" value="1"/>
</dbReference>
<comment type="similarity">
    <text evidence="2">Belongs to the RBR family. Ariadne subfamily.</text>
</comment>
<dbReference type="PROSITE" id="PS51873">
    <property type="entry name" value="TRIAD"/>
    <property type="match status" value="1"/>
</dbReference>
<gene>
    <name evidence="12" type="ORF">CTI12_AA559690</name>
</gene>
<evidence type="ECO:0000256" key="5">
    <source>
        <dbReference type="ARBA" id="ARBA00022737"/>
    </source>
</evidence>
<evidence type="ECO:0000313" key="12">
    <source>
        <dbReference type="EMBL" id="PWA40794.1"/>
    </source>
</evidence>
<protein>
    <recommendedName>
        <fullName evidence="14">RING-type domain-containing protein</fullName>
    </recommendedName>
</protein>
<feature type="domain" description="RING-type" evidence="11">
    <location>
        <begin position="18"/>
        <end position="208"/>
    </location>
</feature>
<keyword evidence="4" id="KW-0479">Metal-binding</keyword>
<evidence type="ECO:0000256" key="9">
    <source>
        <dbReference type="PROSITE-ProRule" id="PRU00175"/>
    </source>
</evidence>
<evidence type="ECO:0000256" key="1">
    <source>
        <dbReference type="ARBA" id="ARBA00003976"/>
    </source>
</evidence>
<evidence type="ECO:0008006" key="14">
    <source>
        <dbReference type="Google" id="ProtNLM"/>
    </source>
</evidence>
<dbReference type="InterPro" id="IPR017907">
    <property type="entry name" value="Znf_RING_CS"/>
</dbReference>
<dbReference type="EMBL" id="PKPP01013540">
    <property type="protein sequence ID" value="PWA40794.1"/>
    <property type="molecule type" value="Genomic_DNA"/>
</dbReference>
<sequence>MGDLRNVPQENPNQDDDDTFTCEICNESVSLPNKKFVNGNRCVHEFCTACMIKYIRIKLEENFSNIKCPHESCNHSLEPLSCRTKISHKLFNKWCDTLCESKVLGFDGVYCPNKCKVAWHDGYTCEETRDGNNVDFDVVCKNNGWKLNRCPKCKHCIEYLGGSLIIKCRSGRSKGKEKVEEAIWNIDDEINVEEKEIDDDFVNAEWNN</sequence>
<comment type="function">
    <text evidence="1">Might act as an E3 ubiquitin-protein ligase, or as part of E3 complex, which accepts ubiquitin from specific E2 ubiquitin-conjugating enzymes and then transfers it to substrates.</text>
</comment>